<dbReference type="GO" id="GO:0004177">
    <property type="term" value="F:aminopeptidase activity"/>
    <property type="evidence" value="ECO:0007669"/>
    <property type="project" value="UniProtKB-KW"/>
</dbReference>
<evidence type="ECO:0000256" key="9">
    <source>
        <dbReference type="ARBA" id="ARBA00022833"/>
    </source>
</evidence>
<keyword evidence="6 11" id="KW-0645">Protease</keyword>
<dbReference type="PANTHER" id="PTHR28570">
    <property type="entry name" value="ASPARTYL AMINOPEPTIDASE"/>
    <property type="match status" value="1"/>
</dbReference>
<dbReference type="EMBL" id="HBFR01008520">
    <property type="protein sequence ID" value="CAD8878982.1"/>
    <property type="molecule type" value="Transcribed_RNA"/>
</dbReference>
<evidence type="ECO:0000256" key="6">
    <source>
        <dbReference type="ARBA" id="ARBA00022670"/>
    </source>
</evidence>
<keyword evidence="8 11" id="KW-0378">Hydrolase</keyword>
<accession>A0A7S1B9B6</accession>
<dbReference type="PRINTS" id="PR00932">
    <property type="entry name" value="AMINO1PTASE"/>
</dbReference>
<name>A0A7S1B9B6_9STRA</name>
<dbReference type="InterPro" id="IPR023358">
    <property type="entry name" value="Peptidase_M18_dom2"/>
</dbReference>
<dbReference type="Gene3D" id="2.30.250.10">
    <property type="entry name" value="Aminopeptidase i, Domain 2"/>
    <property type="match status" value="1"/>
</dbReference>
<dbReference type="AlphaFoldDB" id="A0A7S1B9B6"/>
<dbReference type="GO" id="GO:0008237">
    <property type="term" value="F:metallopeptidase activity"/>
    <property type="evidence" value="ECO:0007669"/>
    <property type="project" value="UniProtKB-KW"/>
</dbReference>
<proteinExistence type="inferred from homology"/>
<comment type="cofactor">
    <cofactor evidence="2">
        <name>Zn(2+)</name>
        <dbReference type="ChEBI" id="CHEBI:29105"/>
    </cofactor>
</comment>
<protein>
    <recommendedName>
        <fullName evidence="4">aspartyl aminopeptidase</fullName>
        <ecNumber evidence="4">3.4.11.21</ecNumber>
    </recommendedName>
</protein>
<evidence type="ECO:0000256" key="7">
    <source>
        <dbReference type="ARBA" id="ARBA00022723"/>
    </source>
</evidence>
<evidence type="ECO:0000256" key="8">
    <source>
        <dbReference type="ARBA" id="ARBA00022801"/>
    </source>
</evidence>
<keyword evidence="5 11" id="KW-0031">Aminopeptidase</keyword>
<dbReference type="Pfam" id="PF02127">
    <property type="entry name" value="Peptidase_M18"/>
    <property type="match status" value="2"/>
</dbReference>
<gene>
    <name evidence="12" type="ORF">CHYS00102_LOCUS6166</name>
</gene>
<keyword evidence="10 11" id="KW-0482">Metalloprotease</keyword>
<evidence type="ECO:0000256" key="11">
    <source>
        <dbReference type="RuleBase" id="RU004386"/>
    </source>
</evidence>
<dbReference type="CDD" id="cd05658">
    <property type="entry name" value="M18_DAP"/>
    <property type="match status" value="1"/>
</dbReference>
<dbReference type="PANTHER" id="PTHR28570:SF3">
    <property type="entry name" value="ASPARTYL AMINOPEPTIDASE"/>
    <property type="match status" value="1"/>
</dbReference>
<keyword evidence="7 11" id="KW-0479">Metal-binding</keyword>
<evidence type="ECO:0000256" key="3">
    <source>
        <dbReference type="ARBA" id="ARBA00008290"/>
    </source>
</evidence>
<evidence type="ECO:0000256" key="10">
    <source>
        <dbReference type="ARBA" id="ARBA00023049"/>
    </source>
</evidence>
<organism evidence="12">
    <name type="scientific">Corethron hystrix</name>
    <dbReference type="NCBI Taxonomy" id="216773"/>
    <lineage>
        <taxon>Eukaryota</taxon>
        <taxon>Sar</taxon>
        <taxon>Stramenopiles</taxon>
        <taxon>Ochrophyta</taxon>
        <taxon>Bacillariophyta</taxon>
        <taxon>Coscinodiscophyceae</taxon>
        <taxon>Corethrophycidae</taxon>
        <taxon>Corethrales</taxon>
        <taxon>Corethraceae</taxon>
        <taxon>Corethron</taxon>
    </lineage>
</organism>
<keyword evidence="9 11" id="KW-0862">Zinc</keyword>
<evidence type="ECO:0000256" key="4">
    <source>
        <dbReference type="ARBA" id="ARBA00011965"/>
    </source>
</evidence>
<comment type="similarity">
    <text evidence="3 11">Belongs to the peptidase M18 family.</text>
</comment>
<evidence type="ECO:0000256" key="1">
    <source>
        <dbReference type="ARBA" id="ARBA00001335"/>
    </source>
</evidence>
<evidence type="ECO:0000313" key="12">
    <source>
        <dbReference type="EMBL" id="CAD8878982.1"/>
    </source>
</evidence>
<dbReference type="SUPFAM" id="SSF53187">
    <property type="entry name" value="Zn-dependent exopeptidases"/>
    <property type="match status" value="1"/>
</dbReference>
<dbReference type="GO" id="GO:0005737">
    <property type="term" value="C:cytoplasm"/>
    <property type="evidence" value="ECO:0007669"/>
    <property type="project" value="UniProtKB-ARBA"/>
</dbReference>
<dbReference type="SUPFAM" id="SSF101821">
    <property type="entry name" value="Aminopeptidase/glucanase lid domain"/>
    <property type="match status" value="1"/>
</dbReference>
<dbReference type="GO" id="GO:0008270">
    <property type="term" value="F:zinc ion binding"/>
    <property type="evidence" value="ECO:0007669"/>
    <property type="project" value="InterPro"/>
</dbReference>
<comment type="catalytic activity">
    <reaction evidence="1">
        <text>Release of an N-terminal aspartate or glutamate from a peptide, with a preference for aspartate.</text>
        <dbReference type="EC" id="3.4.11.21"/>
    </reaction>
</comment>
<dbReference type="GO" id="GO:0006508">
    <property type="term" value="P:proteolysis"/>
    <property type="evidence" value="ECO:0007669"/>
    <property type="project" value="UniProtKB-KW"/>
</dbReference>
<dbReference type="EC" id="3.4.11.21" evidence="4"/>
<evidence type="ECO:0000256" key="5">
    <source>
        <dbReference type="ARBA" id="ARBA00022438"/>
    </source>
</evidence>
<dbReference type="InterPro" id="IPR001948">
    <property type="entry name" value="Peptidase_M18"/>
</dbReference>
<evidence type="ECO:0000256" key="2">
    <source>
        <dbReference type="ARBA" id="ARBA00001947"/>
    </source>
</evidence>
<sequence length="441" mass="48642">MTTVAECLPLARKACDYLTASPDPYHAVNNAATKLRVAGFECLQARKPFAGKMRPGGKYYYTQDDTAIVAFTIGTQLDVDRPYGFKIIAGHTDSPNLRVKPRSKRTSAGECVQLAVECYGGGLWHTWFDRDLDERAAFRVNKEDHLQPIIGTKSVLEEEAKEQLQDGWTEFQEPELLSLISAELGVEAKCIVDFDLCLFDMQPAAIAGIKSEFVHSGRLDNLATCFVSVEALLTHAESSLAGDTDISIVILFDHEEVGSGSTTGACSPIMSEAVRRISSALSPKSTEDFHSAILRQSFCLSIDMAHALHPNYSNKHEKGHAPELNKGIVIKTNRNQRYATSLISDHILREVARRESLTPPQAFVVRNDCGCGSTIGPTLAQNTGIRTVDAGMPQLSMHSCRETMGTMDLMNGLQLFLAFFNHFREVDNQLSEGYCCDIEQR</sequence>
<dbReference type="Gene3D" id="3.40.630.10">
    <property type="entry name" value="Zn peptidases"/>
    <property type="match status" value="2"/>
</dbReference>
<reference evidence="12" key="1">
    <citation type="submission" date="2021-01" db="EMBL/GenBank/DDBJ databases">
        <authorList>
            <person name="Corre E."/>
            <person name="Pelletier E."/>
            <person name="Niang G."/>
            <person name="Scheremetjew M."/>
            <person name="Finn R."/>
            <person name="Kale V."/>
            <person name="Holt S."/>
            <person name="Cochrane G."/>
            <person name="Meng A."/>
            <person name="Brown T."/>
            <person name="Cohen L."/>
        </authorList>
    </citation>
    <scope>NUCLEOTIDE SEQUENCE</scope>
    <source>
        <strain evidence="12">308</strain>
    </source>
</reference>